<dbReference type="GO" id="GO:0005524">
    <property type="term" value="F:ATP binding"/>
    <property type="evidence" value="ECO:0007669"/>
    <property type="project" value="UniProtKB-KW"/>
</dbReference>
<comment type="caution">
    <text evidence="8">The sequence shown here is derived from an EMBL/GenBank/DDBJ whole genome shotgun (WGS) entry which is preliminary data.</text>
</comment>
<keyword evidence="2" id="KW-1003">Cell membrane</keyword>
<dbReference type="PANTHER" id="PTHR43790">
    <property type="entry name" value="CARBOHYDRATE TRANSPORT ATP-BINDING PROTEIN MG119-RELATED"/>
    <property type="match status" value="1"/>
</dbReference>
<dbReference type="SUPFAM" id="SSF52540">
    <property type="entry name" value="P-loop containing nucleoside triphosphate hydrolases"/>
    <property type="match status" value="2"/>
</dbReference>
<organism evidence="8 9">
    <name type="scientific">Pelomonas nitida</name>
    <dbReference type="NCBI Taxonomy" id="3299027"/>
    <lineage>
        <taxon>Bacteria</taxon>
        <taxon>Pseudomonadati</taxon>
        <taxon>Pseudomonadota</taxon>
        <taxon>Betaproteobacteria</taxon>
        <taxon>Burkholderiales</taxon>
        <taxon>Sphaerotilaceae</taxon>
        <taxon>Roseateles</taxon>
    </lineage>
</organism>
<dbReference type="Proteomes" id="UP001606305">
    <property type="component" value="Unassembled WGS sequence"/>
</dbReference>
<evidence type="ECO:0000313" key="9">
    <source>
        <dbReference type="Proteomes" id="UP001606305"/>
    </source>
</evidence>
<gene>
    <name evidence="8" type="ORF">ACG00X_17715</name>
</gene>
<keyword evidence="1" id="KW-0813">Transport</keyword>
<evidence type="ECO:0000259" key="7">
    <source>
        <dbReference type="PROSITE" id="PS50893"/>
    </source>
</evidence>
<dbReference type="SMART" id="SM00382">
    <property type="entry name" value="AAA"/>
    <property type="match status" value="2"/>
</dbReference>
<sequence length="523" mass="55667">MSLALPLDAAQRPATEAAPGAPAAAAHLLEARGLGKAFGGVSVLQGVDFDLRAGEVHALMGENGAGKSTLMKILAGVHRPDSGEMRLGGRPIRPASPRDAQDLGIALVHQELQLMPDLSAAANVFIGRERRRAGWLLAPARQLADTRALFARLALDVDPRRRVGSLSIAQQQMVEIAKALSLRARVLIMDEPTAALNPTEVDELFRVVRQLRAEGVGIVYISHKMDELQRIADRVTVLRDGRRVATQAMAGADMGELIRLMVGRTLNQAVPDTPDLSAAPVVLAARHLSRGRSVRDASFTLRRGEILGLAGLMGAGRTELARLIFGADPRDGGEILVHGRRVEVRCPADAVRAGIAYLSEDRKRLGLATGLDVETNLLLPSLARFAGRLGRVDRSAARAAAQGLVQRLGIKTPSLAQVVGRLSGGNQQKIALARWLLREPDILIVDEPTRGVDVGAKAEIHQLLRAFAASGKALIVISSELPELLGLAHRIVVMCEGRISGELAAADATQEALMALATTRLAA</sequence>
<keyword evidence="2" id="KW-0472">Membrane</keyword>
<dbReference type="PROSITE" id="PS00211">
    <property type="entry name" value="ABC_TRANSPORTER_1"/>
    <property type="match status" value="1"/>
</dbReference>
<dbReference type="InterPro" id="IPR050107">
    <property type="entry name" value="ABC_carbohydrate_import_ATPase"/>
</dbReference>
<evidence type="ECO:0000256" key="6">
    <source>
        <dbReference type="ARBA" id="ARBA00022840"/>
    </source>
</evidence>
<reference evidence="8 9" key="1">
    <citation type="submission" date="2024-09" db="EMBL/GenBank/DDBJ databases">
        <title>Novel species of the genus Pelomonas and Roseateles isolated from streams.</title>
        <authorList>
            <person name="Lu H."/>
        </authorList>
    </citation>
    <scope>NUCLEOTIDE SEQUENCE [LARGE SCALE GENOMIC DNA]</scope>
    <source>
        <strain evidence="8 9">BYS96W</strain>
    </source>
</reference>
<feature type="domain" description="ABC transporter" evidence="7">
    <location>
        <begin position="276"/>
        <end position="521"/>
    </location>
</feature>
<evidence type="ECO:0000256" key="4">
    <source>
        <dbReference type="ARBA" id="ARBA00022737"/>
    </source>
</evidence>
<dbReference type="PROSITE" id="PS50893">
    <property type="entry name" value="ABC_TRANSPORTER_2"/>
    <property type="match status" value="2"/>
</dbReference>
<accession>A0ABW7G9V4</accession>
<evidence type="ECO:0000256" key="5">
    <source>
        <dbReference type="ARBA" id="ARBA00022741"/>
    </source>
</evidence>
<dbReference type="CDD" id="cd03216">
    <property type="entry name" value="ABC_Carb_Monos_I"/>
    <property type="match status" value="1"/>
</dbReference>
<dbReference type="EMBL" id="JBIGIA010000014">
    <property type="protein sequence ID" value="MFG6458682.1"/>
    <property type="molecule type" value="Genomic_DNA"/>
</dbReference>
<evidence type="ECO:0000256" key="3">
    <source>
        <dbReference type="ARBA" id="ARBA00022597"/>
    </source>
</evidence>
<protein>
    <submittedName>
        <fullName evidence="8">Sugar ABC transporter ATP-binding protein</fullName>
    </submittedName>
</protein>
<keyword evidence="9" id="KW-1185">Reference proteome</keyword>
<dbReference type="PANTHER" id="PTHR43790:SF9">
    <property type="entry name" value="GALACTOFURANOSE TRANSPORTER ATP-BINDING PROTEIN YTFR"/>
    <property type="match status" value="1"/>
</dbReference>
<evidence type="ECO:0000313" key="8">
    <source>
        <dbReference type="EMBL" id="MFG6458682.1"/>
    </source>
</evidence>
<keyword evidence="3" id="KW-0762">Sugar transport</keyword>
<name>A0ABW7G9V4_9BURK</name>
<dbReference type="RefSeq" id="WP_394489900.1">
    <property type="nucleotide sequence ID" value="NZ_JBIGIA010000014.1"/>
</dbReference>
<dbReference type="InterPro" id="IPR017871">
    <property type="entry name" value="ABC_transporter-like_CS"/>
</dbReference>
<dbReference type="InterPro" id="IPR027417">
    <property type="entry name" value="P-loop_NTPase"/>
</dbReference>
<dbReference type="CDD" id="cd03215">
    <property type="entry name" value="ABC_Carb_Monos_II"/>
    <property type="match status" value="1"/>
</dbReference>
<feature type="domain" description="ABC transporter" evidence="7">
    <location>
        <begin position="29"/>
        <end position="265"/>
    </location>
</feature>
<keyword evidence="5" id="KW-0547">Nucleotide-binding</keyword>
<keyword evidence="6 8" id="KW-0067">ATP-binding</keyword>
<proteinExistence type="predicted"/>
<dbReference type="InterPro" id="IPR003593">
    <property type="entry name" value="AAA+_ATPase"/>
</dbReference>
<keyword evidence="4" id="KW-0677">Repeat</keyword>
<evidence type="ECO:0000256" key="2">
    <source>
        <dbReference type="ARBA" id="ARBA00022475"/>
    </source>
</evidence>
<evidence type="ECO:0000256" key="1">
    <source>
        <dbReference type="ARBA" id="ARBA00022448"/>
    </source>
</evidence>
<dbReference type="Pfam" id="PF00005">
    <property type="entry name" value="ABC_tran"/>
    <property type="match status" value="2"/>
</dbReference>
<dbReference type="InterPro" id="IPR003439">
    <property type="entry name" value="ABC_transporter-like_ATP-bd"/>
</dbReference>
<dbReference type="Gene3D" id="3.40.50.300">
    <property type="entry name" value="P-loop containing nucleotide triphosphate hydrolases"/>
    <property type="match status" value="2"/>
</dbReference>